<proteinExistence type="predicted"/>
<feature type="transmembrane region" description="Helical" evidence="1">
    <location>
        <begin position="385"/>
        <end position="402"/>
    </location>
</feature>
<dbReference type="NCBIfam" id="TIGR04370">
    <property type="entry name" value="glyco_rpt_poly"/>
    <property type="match status" value="1"/>
</dbReference>
<dbReference type="EMBL" id="KP710597">
    <property type="protein sequence ID" value="AJR19457.1"/>
    <property type="molecule type" value="Genomic_DNA"/>
</dbReference>
<accession>A0A0A8J5N0</accession>
<keyword evidence="1" id="KW-0812">Transmembrane</keyword>
<evidence type="ECO:0000313" key="2">
    <source>
        <dbReference type="EMBL" id="AJR19457.1"/>
    </source>
</evidence>
<sequence length="412" mass="47315">MISIAFFIIALILYSLIVLKTKDIIHPLGIGIVFWYFSASLSTVDILYDHQLQSELSLETLSAILLAGVFFVAPFVFSKKIDKNNFSFQRFDFNLFYRVFFNFIVALSVVAFFMRFGVMLTNPPLLSGAGSDLKSLVPNAPPLLNFIDVSMPYIALAALFELKYSYRQGRVRKYFLLSYVFFSIVVALVYEVSRGEFLVFMLGAIYIFLIPRKITLGFKQLMMVMLPMALLLYIGAMRISETSRASTQFGDGMANSLFSQIYTYVAMNFQNLNLLINSSFEPTYIWGGLKFILKPFFGTYYDSNSMGFTDYEVGFFNAKTFIYYFYNDLGLAGVILYSFIIGLLLQIIYNKTSSNIKYCLLQACFMKAIVFMLFGNYFFGEFVLIIPYLIVLFLLLLIRKVEPRRIENTPKK</sequence>
<keyword evidence="1" id="KW-0472">Membrane</keyword>
<reference evidence="2" key="3">
    <citation type="journal article" date="2016" name="PLoS ONE">
        <title>Comparison of O-Antigen Gene Clusters of All O-Serogroups of Escherichia coli and Proposal for Adopting a New Nomenclature for O-Typing.</title>
        <authorList>
            <person name="DebRoy C."/>
            <person name="Fratamico P.M."/>
            <person name="Yan X."/>
            <person name="Baranzoni G."/>
            <person name="Liu Y."/>
            <person name="Needleman D.S."/>
            <person name="Tebbs R."/>
            <person name="O'Connell C.D."/>
            <person name="Allred A."/>
            <person name="Swimley M."/>
            <person name="Mwangi M."/>
            <person name="Kapur V."/>
            <person name="Raygoza Garay J.A."/>
            <person name="Roberts E.L."/>
            <person name="Katani R."/>
        </authorList>
    </citation>
    <scope>NUCLEOTIDE SEQUENCE</scope>
    <source>
        <strain evidence="2">H 708b</strain>
    </source>
</reference>
<feature type="transmembrane region" description="Helical" evidence="1">
    <location>
        <begin position="221"/>
        <end position="239"/>
    </location>
</feature>
<dbReference type="EMBL" id="AB812048">
    <property type="protein sequence ID" value="BAQ01516.1"/>
    <property type="molecule type" value="Genomic_DNA"/>
</dbReference>
<feature type="transmembrane region" description="Helical" evidence="1">
    <location>
        <begin position="60"/>
        <end position="78"/>
    </location>
</feature>
<reference evidence="3" key="1">
    <citation type="journal article" date="2014" name="DNA Res.">
        <title>A complete view of the genetic diversity of the Escherichia coli O-antigen biosynthesis gene cluster.</title>
        <authorList>
            <person name="Iguchi A."/>
            <person name="Iyoda S."/>
            <person name="Kikuchi T."/>
            <person name="Ogura Y."/>
            <person name="Katsura K."/>
            <person name="Ohnishi M."/>
            <person name="Hayashi T."/>
            <person name="Thomson N.R."/>
        </authorList>
    </citation>
    <scope>NUCLEOTIDE SEQUENCE</scope>
    <source>
        <strain evidence="3">H708b</strain>
    </source>
</reference>
<organism evidence="3">
    <name type="scientific">Escherichia coli</name>
    <dbReference type="NCBI Taxonomy" id="562"/>
    <lineage>
        <taxon>Bacteria</taxon>
        <taxon>Pseudomonadati</taxon>
        <taxon>Pseudomonadota</taxon>
        <taxon>Gammaproteobacteria</taxon>
        <taxon>Enterobacterales</taxon>
        <taxon>Enterobacteriaceae</taxon>
        <taxon>Escherichia</taxon>
    </lineage>
</organism>
<reference evidence="2" key="2">
    <citation type="submission" date="2015-01" db="EMBL/GenBank/DDBJ databases">
        <authorList>
            <person name="Xiang T."/>
            <person name="Song Y."/>
            <person name="Huang L."/>
            <person name="Wang B."/>
            <person name="Wu P."/>
        </authorList>
    </citation>
    <scope>NUCLEOTIDE SEQUENCE</scope>
    <source>
        <strain evidence="2">H 708b</strain>
    </source>
</reference>
<keyword evidence="1" id="KW-1133">Transmembrane helix</keyword>
<dbReference type="RefSeq" id="WP_097344430.1">
    <property type="nucleotide sequence ID" value="NZ_JAPQQV010000049.1"/>
</dbReference>
<evidence type="ECO:0000313" key="3">
    <source>
        <dbReference type="EMBL" id="BAQ01516.1"/>
    </source>
</evidence>
<feature type="transmembrane region" description="Helical" evidence="1">
    <location>
        <begin position="6"/>
        <end position="21"/>
    </location>
</feature>
<feature type="transmembrane region" description="Helical" evidence="1">
    <location>
        <begin position="174"/>
        <end position="191"/>
    </location>
</feature>
<protein>
    <submittedName>
        <fullName evidence="3">O-antigen polymerase</fullName>
    </submittedName>
    <submittedName>
        <fullName evidence="2">O-antigene polymerase</fullName>
    </submittedName>
</protein>
<feature type="transmembrane region" description="Helical" evidence="1">
    <location>
        <begin position="28"/>
        <end position="48"/>
    </location>
</feature>
<evidence type="ECO:0000256" key="1">
    <source>
        <dbReference type="SAM" id="Phobius"/>
    </source>
</evidence>
<feature type="transmembrane region" description="Helical" evidence="1">
    <location>
        <begin position="329"/>
        <end position="348"/>
    </location>
</feature>
<name>A0A0A8J5N0_ECOLX</name>
<feature type="transmembrane region" description="Helical" evidence="1">
    <location>
        <begin position="99"/>
        <end position="120"/>
    </location>
</feature>
<gene>
    <name evidence="3" type="primary">wzy</name>
</gene>
<dbReference type="AlphaFoldDB" id="A0A0A8J5N0"/>
<feature type="transmembrane region" description="Helical" evidence="1">
    <location>
        <begin position="140"/>
        <end position="162"/>
    </location>
</feature>